<dbReference type="SUPFAM" id="SSF54695">
    <property type="entry name" value="POZ domain"/>
    <property type="match status" value="1"/>
</dbReference>
<dbReference type="Proteomes" id="UP000714618">
    <property type="component" value="Unassembled WGS sequence"/>
</dbReference>
<dbReference type="AlphaFoldDB" id="A0A9N8PN12"/>
<dbReference type="Pfam" id="PF00651">
    <property type="entry name" value="BTB"/>
    <property type="match status" value="1"/>
</dbReference>
<evidence type="ECO:0000256" key="1">
    <source>
        <dbReference type="SAM" id="MobiDB-lite"/>
    </source>
</evidence>
<name>A0A9N8PN12_9PEZI</name>
<dbReference type="CDD" id="cd18186">
    <property type="entry name" value="BTB_POZ_ZBTB_KLHL-like"/>
    <property type="match status" value="1"/>
</dbReference>
<evidence type="ECO:0000313" key="4">
    <source>
        <dbReference type="Proteomes" id="UP000714618"/>
    </source>
</evidence>
<evidence type="ECO:0000259" key="2">
    <source>
        <dbReference type="PROSITE" id="PS50097"/>
    </source>
</evidence>
<reference evidence="3" key="1">
    <citation type="submission" date="2020-06" db="EMBL/GenBank/DDBJ databases">
        <authorList>
            <person name="Onetto C."/>
        </authorList>
    </citation>
    <scope>NUCLEOTIDE SEQUENCE</scope>
</reference>
<dbReference type="InterPro" id="IPR000210">
    <property type="entry name" value="BTB/POZ_dom"/>
</dbReference>
<organism evidence="3 4">
    <name type="scientific">Aureobasidium mustum</name>
    <dbReference type="NCBI Taxonomy" id="2773714"/>
    <lineage>
        <taxon>Eukaryota</taxon>
        <taxon>Fungi</taxon>
        <taxon>Dikarya</taxon>
        <taxon>Ascomycota</taxon>
        <taxon>Pezizomycotina</taxon>
        <taxon>Dothideomycetes</taxon>
        <taxon>Dothideomycetidae</taxon>
        <taxon>Dothideales</taxon>
        <taxon>Saccotheciaceae</taxon>
        <taxon>Aureobasidium</taxon>
    </lineage>
</organism>
<gene>
    <name evidence="3" type="ORF">AWRI4233_LOCUS9188</name>
</gene>
<accession>A0A9N8PN12</accession>
<protein>
    <recommendedName>
        <fullName evidence="2">BTB domain-containing protein</fullName>
    </recommendedName>
</protein>
<dbReference type="PROSITE" id="PS50097">
    <property type="entry name" value="BTB"/>
    <property type="match status" value="1"/>
</dbReference>
<dbReference type="OrthoDB" id="194443at2759"/>
<evidence type="ECO:0000313" key="3">
    <source>
        <dbReference type="EMBL" id="CAD0100363.1"/>
    </source>
</evidence>
<dbReference type="EMBL" id="CAIJEO010000011">
    <property type="protein sequence ID" value="CAD0100363.1"/>
    <property type="molecule type" value="Genomic_DNA"/>
</dbReference>
<keyword evidence="4" id="KW-1185">Reference proteome</keyword>
<dbReference type="Gene3D" id="3.30.710.10">
    <property type="entry name" value="Potassium Channel Kv1.1, Chain A"/>
    <property type="match status" value="1"/>
</dbReference>
<feature type="region of interest" description="Disordered" evidence="1">
    <location>
        <begin position="1"/>
        <end position="22"/>
    </location>
</feature>
<dbReference type="InterPro" id="IPR011333">
    <property type="entry name" value="SKP1/BTB/POZ_sf"/>
</dbReference>
<sequence length="202" mass="23098">MTPPKESKEEARDSQAAREKRKWESSTWNSEHVVYVISAAYLPSSLTSSSKIIASSSDMIQIVGSKPDKDGKIFRAAVHKELLCYFSAYYTAALKGGFSESKKDTITMELPYDQMQDLISWLYTGKLLSHTTSPLLKFYIFADEKMMLALRRSIMTQLIYCQDQDMDILLLADAMPCLKVLPQNSGLFRYMVDFWVHRGSQY</sequence>
<comment type="caution">
    <text evidence="3">The sequence shown here is derived from an EMBL/GenBank/DDBJ whole genome shotgun (WGS) entry which is preliminary data.</text>
</comment>
<feature type="domain" description="BTB" evidence="2">
    <location>
        <begin position="57"/>
        <end position="131"/>
    </location>
</feature>
<proteinExistence type="predicted"/>